<reference evidence="1" key="1">
    <citation type="submission" date="2023-08" db="EMBL/GenBank/DDBJ databases">
        <title>A de novo genome assembly of Solanum verrucosum Schlechtendal, a Mexican diploid species geographically isolated from the other diploid A-genome species in potato relatives.</title>
        <authorList>
            <person name="Hosaka K."/>
        </authorList>
    </citation>
    <scope>NUCLEOTIDE SEQUENCE</scope>
    <source>
        <tissue evidence="1">Young leaves</tissue>
    </source>
</reference>
<evidence type="ECO:0000313" key="1">
    <source>
        <dbReference type="EMBL" id="WMV53890.1"/>
    </source>
</evidence>
<name>A0AAF0UW86_SOLVR</name>
<protein>
    <submittedName>
        <fullName evidence="1">Uncharacterized protein</fullName>
    </submittedName>
</protein>
<dbReference type="Proteomes" id="UP001234989">
    <property type="component" value="Chromosome 11"/>
</dbReference>
<evidence type="ECO:0000313" key="2">
    <source>
        <dbReference type="Proteomes" id="UP001234989"/>
    </source>
</evidence>
<organism evidence="1 2">
    <name type="scientific">Solanum verrucosum</name>
    <dbReference type="NCBI Taxonomy" id="315347"/>
    <lineage>
        <taxon>Eukaryota</taxon>
        <taxon>Viridiplantae</taxon>
        <taxon>Streptophyta</taxon>
        <taxon>Embryophyta</taxon>
        <taxon>Tracheophyta</taxon>
        <taxon>Spermatophyta</taxon>
        <taxon>Magnoliopsida</taxon>
        <taxon>eudicotyledons</taxon>
        <taxon>Gunneridae</taxon>
        <taxon>Pentapetalae</taxon>
        <taxon>asterids</taxon>
        <taxon>lamiids</taxon>
        <taxon>Solanales</taxon>
        <taxon>Solanaceae</taxon>
        <taxon>Solanoideae</taxon>
        <taxon>Solaneae</taxon>
        <taxon>Solanum</taxon>
    </lineage>
</organism>
<accession>A0AAF0UW86</accession>
<proteinExistence type="predicted"/>
<gene>
    <name evidence="1" type="ORF">MTR67_047275</name>
</gene>
<dbReference type="EMBL" id="CP133622">
    <property type="protein sequence ID" value="WMV53890.1"/>
    <property type="molecule type" value="Genomic_DNA"/>
</dbReference>
<keyword evidence="2" id="KW-1185">Reference proteome</keyword>
<dbReference type="AlphaFoldDB" id="A0AAF0UW86"/>
<sequence>MLKCYLSVTIASTLSVSVWLNSHSSCPNCRFCLIETCPKIVKDNSISTTSIVNSQDVASDTISSPPVQEVMTVSGHEVVKIDPTLDRDEISGLVISLDNPPAFELAFEAELGPKQ</sequence>